<dbReference type="GO" id="GO:0003677">
    <property type="term" value="F:DNA binding"/>
    <property type="evidence" value="ECO:0007669"/>
    <property type="project" value="UniProtKB-KW"/>
</dbReference>
<gene>
    <name evidence="7" type="ORF">DID88_002967</name>
</gene>
<keyword evidence="1" id="KW-0862">Zinc</keyword>
<keyword evidence="4" id="KW-0804">Transcription</keyword>
<evidence type="ECO:0000256" key="2">
    <source>
        <dbReference type="ARBA" id="ARBA00023015"/>
    </source>
</evidence>
<dbReference type="EMBL" id="QKRW01000028">
    <property type="protein sequence ID" value="RAL61904.1"/>
    <property type="molecule type" value="Genomic_DNA"/>
</dbReference>
<dbReference type="Proteomes" id="UP000249056">
    <property type="component" value="Unassembled WGS sequence"/>
</dbReference>
<keyword evidence="2" id="KW-0805">Transcription regulation</keyword>
<proteinExistence type="predicted"/>
<dbReference type="PANTHER" id="PTHR47171:SF3">
    <property type="entry name" value="FARA-RELATED"/>
    <property type="match status" value="1"/>
</dbReference>
<sequence length="113" mass="12916">MGLQFLLRQHFKRAKALYDADYEEDRVIIVQALILLGWYWEEPGVVTKTVFYWNGLATTIAQALAMHRNPSGSRLSPADKRLWKRILVDLIHQRQVGAVAIGRPATSAWSIQI</sequence>
<keyword evidence="5" id="KW-0539">Nucleus</keyword>
<accession>A0A395IPT4</accession>
<dbReference type="PANTHER" id="PTHR47171">
    <property type="entry name" value="FARA-RELATED"/>
    <property type="match status" value="1"/>
</dbReference>
<evidence type="ECO:0000313" key="7">
    <source>
        <dbReference type="EMBL" id="RAL61904.1"/>
    </source>
</evidence>
<keyword evidence="3" id="KW-0238">DNA-binding</keyword>
<organism evidence="7 8">
    <name type="scientific">Monilinia fructigena</name>
    <dbReference type="NCBI Taxonomy" id="38457"/>
    <lineage>
        <taxon>Eukaryota</taxon>
        <taxon>Fungi</taxon>
        <taxon>Dikarya</taxon>
        <taxon>Ascomycota</taxon>
        <taxon>Pezizomycotina</taxon>
        <taxon>Leotiomycetes</taxon>
        <taxon>Helotiales</taxon>
        <taxon>Sclerotiniaceae</taxon>
        <taxon>Monilinia</taxon>
    </lineage>
</organism>
<dbReference type="Pfam" id="PF04082">
    <property type="entry name" value="Fungal_trans"/>
    <property type="match status" value="1"/>
</dbReference>
<dbReference type="OrthoDB" id="25391at2759"/>
<evidence type="ECO:0000256" key="1">
    <source>
        <dbReference type="ARBA" id="ARBA00022833"/>
    </source>
</evidence>
<reference evidence="7 8" key="1">
    <citation type="submission" date="2018-06" db="EMBL/GenBank/DDBJ databases">
        <title>Genome Sequence of the Brown Rot Fungal Pathogen Monilinia fructigena.</title>
        <authorList>
            <person name="Landi L."/>
            <person name="De Miccolis Angelini R.M."/>
            <person name="Pollastro S."/>
            <person name="Abate D."/>
            <person name="Faretra F."/>
            <person name="Romanazzi G."/>
        </authorList>
    </citation>
    <scope>NUCLEOTIDE SEQUENCE [LARGE SCALE GENOMIC DNA]</scope>
    <source>
        <strain evidence="7 8">Mfrg269</strain>
    </source>
</reference>
<dbReference type="GO" id="GO:0008270">
    <property type="term" value="F:zinc ion binding"/>
    <property type="evidence" value="ECO:0007669"/>
    <property type="project" value="InterPro"/>
</dbReference>
<evidence type="ECO:0000256" key="5">
    <source>
        <dbReference type="ARBA" id="ARBA00023242"/>
    </source>
</evidence>
<feature type="domain" description="Xylanolytic transcriptional activator regulatory" evidence="6">
    <location>
        <begin position="10"/>
        <end position="87"/>
    </location>
</feature>
<dbReference type="GO" id="GO:0006351">
    <property type="term" value="P:DNA-templated transcription"/>
    <property type="evidence" value="ECO:0007669"/>
    <property type="project" value="InterPro"/>
</dbReference>
<name>A0A395IPT4_9HELO</name>
<dbReference type="CDD" id="cd12148">
    <property type="entry name" value="fungal_TF_MHR"/>
    <property type="match status" value="1"/>
</dbReference>
<evidence type="ECO:0000256" key="3">
    <source>
        <dbReference type="ARBA" id="ARBA00023125"/>
    </source>
</evidence>
<dbReference type="InterPro" id="IPR007219">
    <property type="entry name" value="XnlR_reg_dom"/>
</dbReference>
<evidence type="ECO:0000313" key="8">
    <source>
        <dbReference type="Proteomes" id="UP000249056"/>
    </source>
</evidence>
<evidence type="ECO:0000259" key="6">
    <source>
        <dbReference type="Pfam" id="PF04082"/>
    </source>
</evidence>
<dbReference type="AlphaFoldDB" id="A0A395IPT4"/>
<dbReference type="InterPro" id="IPR052073">
    <property type="entry name" value="Amide_Lactam_Regulators"/>
</dbReference>
<evidence type="ECO:0000256" key="4">
    <source>
        <dbReference type="ARBA" id="ARBA00023163"/>
    </source>
</evidence>
<comment type="caution">
    <text evidence="7">The sequence shown here is derived from an EMBL/GenBank/DDBJ whole genome shotgun (WGS) entry which is preliminary data.</text>
</comment>
<keyword evidence="8" id="KW-1185">Reference proteome</keyword>
<protein>
    <recommendedName>
        <fullName evidence="6">Xylanolytic transcriptional activator regulatory domain-containing protein</fullName>
    </recommendedName>
</protein>